<dbReference type="Pfam" id="PF12263">
    <property type="entry name" value="DUF3611"/>
    <property type="match status" value="1"/>
</dbReference>
<evidence type="ECO:0008006" key="4">
    <source>
        <dbReference type="Google" id="ProtNLM"/>
    </source>
</evidence>
<keyword evidence="3" id="KW-1185">Reference proteome</keyword>
<feature type="transmembrane region" description="Helical" evidence="1">
    <location>
        <begin position="60"/>
        <end position="84"/>
    </location>
</feature>
<accession>A0A098TNL7</accession>
<organism evidence="2 3">
    <name type="scientific">Neosynechococcus sphagnicola sy1</name>
    <dbReference type="NCBI Taxonomy" id="1497020"/>
    <lineage>
        <taxon>Bacteria</taxon>
        <taxon>Bacillati</taxon>
        <taxon>Cyanobacteriota</taxon>
        <taxon>Cyanophyceae</taxon>
        <taxon>Neosynechococcales</taxon>
        <taxon>Neosynechococcaceae</taxon>
        <taxon>Neosynechococcus</taxon>
    </lineage>
</organism>
<dbReference type="EMBL" id="JJML01000002">
    <property type="protein sequence ID" value="KGF73856.1"/>
    <property type="molecule type" value="Genomic_DNA"/>
</dbReference>
<keyword evidence="1" id="KW-1133">Transmembrane helix</keyword>
<sequence>MLNRSDSSLPPPAIQQIAKMFRLTGWVGFWVQLVLGVVSALILLFAAISREDVSTQVRTAGTGLGIFFSSCGLVVLAVSIYWAFRYTQIAKQLASPSRPRKEETLNLVQLGLLVSLGGMLVAILAGWAIAGSLTAKSLAQPQGALISASSIPLIRPLDIFVVQANINTIAAHFAGVLTSLWLLRWLTRPHQS</sequence>
<gene>
    <name evidence="2" type="ORF">DO97_05625</name>
</gene>
<evidence type="ECO:0000313" key="3">
    <source>
        <dbReference type="Proteomes" id="UP000030170"/>
    </source>
</evidence>
<comment type="caution">
    <text evidence="2">The sequence shown here is derived from an EMBL/GenBank/DDBJ whole genome shotgun (WGS) entry which is preliminary data.</text>
</comment>
<dbReference type="RefSeq" id="WP_036530420.1">
    <property type="nucleotide sequence ID" value="NZ_JJML01000002.1"/>
</dbReference>
<proteinExistence type="predicted"/>
<feature type="transmembrane region" description="Helical" evidence="1">
    <location>
        <begin position="159"/>
        <end position="183"/>
    </location>
</feature>
<feature type="transmembrane region" description="Helical" evidence="1">
    <location>
        <begin position="21"/>
        <end position="48"/>
    </location>
</feature>
<dbReference type="PANTHER" id="PTHR34548:SF2">
    <property type="entry name" value="PROTEIN TIC 21, CHLOROPLASTIC"/>
    <property type="match status" value="1"/>
</dbReference>
<evidence type="ECO:0000313" key="2">
    <source>
        <dbReference type="EMBL" id="KGF73856.1"/>
    </source>
</evidence>
<dbReference type="STRING" id="1497020.DO97_05625"/>
<evidence type="ECO:0000256" key="1">
    <source>
        <dbReference type="SAM" id="Phobius"/>
    </source>
</evidence>
<dbReference type="OrthoDB" id="5766633at2"/>
<keyword evidence="1" id="KW-0812">Transmembrane</keyword>
<dbReference type="PANTHER" id="PTHR34548">
    <property type="entry name" value="PROTEIN TIC 21, CHLOROPLASTIC"/>
    <property type="match status" value="1"/>
</dbReference>
<dbReference type="Proteomes" id="UP000030170">
    <property type="component" value="Unassembled WGS sequence"/>
</dbReference>
<protein>
    <recommendedName>
        <fullName evidence="4">DUF3611 family protein</fullName>
    </recommendedName>
</protein>
<dbReference type="InterPro" id="IPR022051">
    <property type="entry name" value="DUF3611"/>
</dbReference>
<keyword evidence="1" id="KW-0472">Membrane</keyword>
<reference evidence="2 3" key="1">
    <citation type="journal article" date="2014" name="Mol. Ecol.">
        <title>Evolution of Synechococcus.</title>
        <authorList>
            <person name="Dvorak P."/>
            <person name="Casamatta D."/>
            <person name="Hasler P."/>
            <person name="Poulickova A."/>
            <person name="Ondrej V."/>
            <person name="Sanges R."/>
        </authorList>
    </citation>
    <scope>NUCLEOTIDE SEQUENCE [LARGE SCALE GENOMIC DNA]</scope>
    <source>
        <strain evidence="2 3">CAUP A 1101</strain>
    </source>
</reference>
<name>A0A098TNL7_9CYAN</name>
<dbReference type="AlphaFoldDB" id="A0A098TNL7"/>
<feature type="transmembrane region" description="Helical" evidence="1">
    <location>
        <begin position="105"/>
        <end position="130"/>
    </location>
</feature>